<dbReference type="Gene3D" id="3.40.50.1820">
    <property type="entry name" value="alpha/beta hydrolase"/>
    <property type="match status" value="1"/>
</dbReference>
<dbReference type="InterPro" id="IPR000073">
    <property type="entry name" value="AB_hydrolase_1"/>
</dbReference>
<dbReference type="PANTHER" id="PTHR43798">
    <property type="entry name" value="MONOACYLGLYCEROL LIPASE"/>
    <property type="match status" value="1"/>
</dbReference>
<organism evidence="2 3">
    <name type="scientific">Naumannella cuiyingiana</name>
    <dbReference type="NCBI Taxonomy" id="1347891"/>
    <lineage>
        <taxon>Bacteria</taxon>
        <taxon>Bacillati</taxon>
        <taxon>Actinomycetota</taxon>
        <taxon>Actinomycetes</taxon>
        <taxon>Propionibacteriales</taxon>
        <taxon>Propionibacteriaceae</taxon>
        <taxon>Naumannella</taxon>
    </lineage>
</organism>
<comment type="caution">
    <text evidence="2">The sequence shown here is derived from an EMBL/GenBank/DDBJ whole genome shotgun (WGS) entry which is preliminary data.</text>
</comment>
<dbReference type="InterPro" id="IPR050266">
    <property type="entry name" value="AB_hydrolase_sf"/>
</dbReference>
<sequence length="332" mass="35920">MPSSPAPRLKRRFSRWAAALIIVVVLVAALAYLIKDPSPVGYWRSAAGQDAYRAAYAEAMTKLPAPDAILDIRTDYGIVRVYRFDARSGGQQTPVVLVPGIRSGTPMWQANLPLLQRERTVFALDALGDAGLSIQDRPIRTPQDQANWLDQTLAGLGIERAHVVGHSFGGWAAANFAARFPRRIASLSLLEPVYVWEGLPASTIAKSIPAALPFLPKAWRDAMLADFGGATTSDLDDPVARMIDAGMANYRSALPAQPELITGEQLSGLPVYLALAPRSVMHDAQSVADKAKASTPGIEVQIWPDTSHSLPMEVPGPLNDRLLAFMSAHDQR</sequence>
<evidence type="ECO:0000313" key="3">
    <source>
        <dbReference type="Proteomes" id="UP000527616"/>
    </source>
</evidence>
<keyword evidence="3" id="KW-1185">Reference proteome</keyword>
<dbReference type="Proteomes" id="UP000527616">
    <property type="component" value="Unassembled WGS sequence"/>
</dbReference>
<gene>
    <name evidence="2" type="ORF">GGQ54_001039</name>
</gene>
<dbReference type="RefSeq" id="WP_179444432.1">
    <property type="nucleotide sequence ID" value="NZ_JACBZS010000001.1"/>
</dbReference>
<dbReference type="GO" id="GO:0046464">
    <property type="term" value="P:acylglycerol catabolic process"/>
    <property type="evidence" value="ECO:0007669"/>
    <property type="project" value="TreeGrafter"/>
</dbReference>
<protein>
    <submittedName>
        <fullName evidence="2">Pimeloyl-ACP methyl ester carboxylesterase</fullName>
    </submittedName>
</protein>
<proteinExistence type="predicted"/>
<dbReference type="EMBL" id="JACBZS010000001">
    <property type="protein sequence ID" value="NYI70479.1"/>
    <property type="molecule type" value="Genomic_DNA"/>
</dbReference>
<dbReference type="PANTHER" id="PTHR43798:SF5">
    <property type="entry name" value="MONOACYLGLYCEROL LIPASE ABHD6"/>
    <property type="match status" value="1"/>
</dbReference>
<dbReference type="InterPro" id="IPR029058">
    <property type="entry name" value="AB_hydrolase_fold"/>
</dbReference>
<dbReference type="SUPFAM" id="SSF53474">
    <property type="entry name" value="alpha/beta-Hydrolases"/>
    <property type="match status" value="1"/>
</dbReference>
<dbReference type="Pfam" id="PF12697">
    <property type="entry name" value="Abhydrolase_6"/>
    <property type="match status" value="1"/>
</dbReference>
<reference evidence="2 3" key="1">
    <citation type="submission" date="2020-07" db="EMBL/GenBank/DDBJ databases">
        <title>Sequencing the genomes of 1000 actinobacteria strains.</title>
        <authorList>
            <person name="Klenk H.-P."/>
        </authorList>
    </citation>
    <scope>NUCLEOTIDE SEQUENCE [LARGE SCALE GENOMIC DNA]</scope>
    <source>
        <strain evidence="2 3">DSM 103164</strain>
    </source>
</reference>
<name>A0A7Z0D820_9ACTN</name>
<evidence type="ECO:0000313" key="2">
    <source>
        <dbReference type="EMBL" id="NYI70479.1"/>
    </source>
</evidence>
<dbReference type="AlphaFoldDB" id="A0A7Z0D820"/>
<dbReference type="GO" id="GO:0047372">
    <property type="term" value="F:monoacylglycerol lipase activity"/>
    <property type="evidence" value="ECO:0007669"/>
    <property type="project" value="TreeGrafter"/>
</dbReference>
<evidence type="ECO:0000259" key="1">
    <source>
        <dbReference type="Pfam" id="PF12697"/>
    </source>
</evidence>
<feature type="domain" description="AB hydrolase-1" evidence="1">
    <location>
        <begin position="95"/>
        <end position="319"/>
    </location>
</feature>
<dbReference type="GO" id="GO:0016020">
    <property type="term" value="C:membrane"/>
    <property type="evidence" value="ECO:0007669"/>
    <property type="project" value="TreeGrafter"/>
</dbReference>
<accession>A0A7Z0D820</accession>